<dbReference type="RefSeq" id="WP_342949080.1">
    <property type="nucleotide sequence ID" value="NZ_JAYMRV010000009.1"/>
</dbReference>
<accession>A0ABU9RXV5</accession>
<dbReference type="EMBL" id="JAYMRV010000009">
    <property type="protein sequence ID" value="MEM5424905.1"/>
    <property type="molecule type" value="Genomic_DNA"/>
</dbReference>
<reference evidence="1 2" key="1">
    <citation type="submission" date="2024-01" db="EMBL/GenBank/DDBJ databases">
        <title>The diversity of rhizobia nodulating Mimosa spp. in eleven states of Brazil covering several biomes is determined by host plant, location, and edaphic factors.</title>
        <authorList>
            <person name="Rouws L."/>
            <person name="Barauna A."/>
            <person name="Beukes C."/>
            <person name="De Faria S.M."/>
            <person name="Gross E."/>
            <person name="Dos Reis Junior F.B."/>
            <person name="Simon M."/>
            <person name="Maluk M."/>
            <person name="Odee D.W."/>
            <person name="Kenicer G."/>
            <person name="Young J.P.W."/>
            <person name="Reis V.M."/>
            <person name="Zilli J."/>
            <person name="James E.K."/>
        </authorList>
    </citation>
    <scope>NUCLEOTIDE SEQUENCE [LARGE SCALE GENOMIC DNA]</scope>
    <source>
        <strain evidence="1 2">JPY167</strain>
    </source>
</reference>
<keyword evidence="2" id="KW-1185">Reference proteome</keyword>
<gene>
    <name evidence="1" type="ORF">VSR73_28040</name>
</gene>
<evidence type="ECO:0000313" key="2">
    <source>
        <dbReference type="Proteomes" id="UP001489897"/>
    </source>
</evidence>
<evidence type="ECO:0000313" key="1">
    <source>
        <dbReference type="EMBL" id="MEM5424905.1"/>
    </source>
</evidence>
<name>A0ABU9RXV5_9BURK</name>
<comment type="caution">
    <text evidence="1">The sequence shown here is derived from an EMBL/GenBank/DDBJ whole genome shotgun (WGS) entry which is preliminary data.</text>
</comment>
<sequence>MAETWQFQVRITVVPELADALRDNRSYAGRDLLEAVLRDYDASLKCQFDAFADYVEEAERAGRESYPLYQWTKETIANPAKKAKYLKSFAIYVRGEAVYDRESADGLYARLSALADQLGIESVNRFDTNPANNPQPPART</sequence>
<protein>
    <submittedName>
        <fullName evidence="1">Uncharacterized protein</fullName>
    </submittedName>
</protein>
<proteinExistence type="predicted"/>
<organism evidence="1 2">
    <name type="scientific">Paraburkholderia ferrariae</name>
    <dbReference type="NCBI Taxonomy" id="386056"/>
    <lineage>
        <taxon>Bacteria</taxon>
        <taxon>Pseudomonadati</taxon>
        <taxon>Pseudomonadota</taxon>
        <taxon>Betaproteobacteria</taxon>
        <taxon>Burkholderiales</taxon>
        <taxon>Burkholderiaceae</taxon>
        <taxon>Paraburkholderia</taxon>
    </lineage>
</organism>
<dbReference type="Proteomes" id="UP001489897">
    <property type="component" value="Unassembled WGS sequence"/>
</dbReference>